<keyword evidence="3" id="KW-1185">Reference proteome</keyword>
<organism evidence="2 3">
    <name type="scientific">Porites evermanni</name>
    <dbReference type="NCBI Taxonomy" id="104178"/>
    <lineage>
        <taxon>Eukaryota</taxon>
        <taxon>Metazoa</taxon>
        <taxon>Cnidaria</taxon>
        <taxon>Anthozoa</taxon>
        <taxon>Hexacorallia</taxon>
        <taxon>Scleractinia</taxon>
        <taxon>Fungiina</taxon>
        <taxon>Poritidae</taxon>
        <taxon>Porites</taxon>
    </lineage>
</organism>
<feature type="domain" description="Integrase catalytic" evidence="1">
    <location>
        <begin position="75"/>
        <end position="258"/>
    </location>
</feature>
<dbReference type="EMBL" id="CALNXI010000059">
    <property type="protein sequence ID" value="CAH3017270.1"/>
    <property type="molecule type" value="Genomic_DNA"/>
</dbReference>
<evidence type="ECO:0000313" key="2">
    <source>
        <dbReference type="EMBL" id="CAH3017270.1"/>
    </source>
</evidence>
<sequence length="285" mass="33349">MRVVGREFSNISDTEIDNLVRQVQEVTPSVGLRMDQGSLRERGLVVQRMRLLQSLRRVDPVTTTPRNARRIIRRSYSVPYPNSLWHIDGNHKLIEPFRIVIHGGIDGYSRLIVFLHASTNNRATTVLNYFQEAVVKYNLPSRVRCDLGMENFEVARYMLETRGLNRGSIMTGTSVHNQRIERLWRDVNRIVISRFLNIFLYLERNGFLCSTNEVHLYCLQLVYLDLVNQALDEFTAQWNSHPVTTNKLFPSAVVGKRDGHFRAIQLHCCLRCIVCFYRLFQLWHR</sequence>
<dbReference type="PANTHER" id="PTHR46791">
    <property type="entry name" value="EXPRESSED PROTEIN"/>
    <property type="match status" value="1"/>
</dbReference>
<dbReference type="PANTHER" id="PTHR46791:SF4">
    <property type="match status" value="1"/>
</dbReference>
<dbReference type="InterPro" id="IPR058913">
    <property type="entry name" value="Integrase_dom_put"/>
</dbReference>
<comment type="caution">
    <text evidence="2">The sequence shown here is derived from an EMBL/GenBank/DDBJ whole genome shotgun (WGS) entry which is preliminary data.</text>
</comment>
<proteinExistence type="predicted"/>
<evidence type="ECO:0000313" key="3">
    <source>
        <dbReference type="Proteomes" id="UP001159427"/>
    </source>
</evidence>
<gene>
    <name evidence="2" type="ORF">PEVE_00036692</name>
</gene>
<dbReference type="Gene3D" id="3.30.420.10">
    <property type="entry name" value="Ribonuclease H-like superfamily/Ribonuclease H"/>
    <property type="match status" value="1"/>
</dbReference>
<reference evidence="2 3" key="1">
    <citation type="submission" date="2022-05" db="EMBL/GenBank/DDBJ databases">
        <authorList>
            <consortium name="Genoscope - CEA"/>
            <person name="William W."/>
        </authorList>
    </citation>
    <scope>NUCLEOTIDE SEQUENCE [LARGE SCALE GENOMIC DNA]</scope>
</reference>
<evidence type="ECO:0000259" key="1">
    <source>
        <dbReference type="PROSITE" id="PS50994"/>
    </source>
</evidence>
<protein>
    <recommendedName>
        <fullName evidence="1">Integrase catalytic domain-containing protein</fullName>
    </recommendedName>
</protein>
<dbReference type="InterPro" id="IPR012337">
    <property type="entry name" value="RNaseH-like_sf"/>
</dbReference>
<dbReference type="SUPFAM" id="SSF53098">
    <property type="entry name" value="Ribonuclease H-like"/>
    <property type="match status" value="1"/>
</dbReference>
<dbReference type="PROSITE" id="PS50994">
    <property type="entry name" value="INTEGRASE"/>
    <property type="match status" value="1"/>
</dbReference>
<dbReference type="InterPro" id="IPR001584">
    <property type="entry name" value="Integrase_cat-core"/>
</dbReference>
<dbReference type="Proteomes" id="UP001159427">
    <property type="component" value="Unassembled WGS sequence"/>
</dbReference>
<accession>A0ABN8LSX8</accession>
<dbReference type="InterPro" id="IPR036397">
    <property type="entry name" value="RNaseH_sf"/>
</dbReference>
<name>A0ABN8LSX8_9CNID</name>
<dbReference type="Pfam" id="PF24764">
    <property type="entry name" value="rva_4"/>
    <property type="match status" value="1"/>
</dbReference>